<proteinExistence type="inferred from homology"/>
<organism evidence="7 8">
    <name type="scientific">Escovopsis weberi</name>
    <dbReference type="NCBI Taxonomy" id="150374"/>
    <lineage>
        <taxon>Eukaryota</taxon>
        <taxon>Fungi</taxon>
        <taxon>Dikarya</taxon>
        <taxon>Ascomycota</taxon>
        <taxon>Pezizomycotina</taxon>
        <taxon>Sordariomycetes</taxon>
        <taxon>Hypocreomycetidae</taxon>
        <taxon>Hypocreales</taxon>
        <taxon>Hypocreaceae</taxon>
        <taxon>Escovopsis</taxon>
    </lineage>
</organism>
<sequence>MAAELSTKKRRRVDDGDGKTKKKVALEAPAATASVSSLVRPRFCPPVIAKEEEARASKPLLNHYLGVYDPATGKLQVVEAKKMIVRGAVRAKQVAGSARDENDTKLSMTMQRTELGQTFGTKKAKKVIQERYMNALTVNKQAGDGTPAVIDDASKAILESVGQFASNMATREELQAVVDDAKPVPRANLEATEIYDVYDPKVLIGADILKLVPILEWQEKTKHKENISVPSQFAAPRINALASNDAATERLRVMRYYLFVLIFLLKSQPGRERNTRRVPPRDKLREMLAPAPDAVVENIRRKFSDGGVIRKYHADLLLAHCCVYALIIDNFEVDTEQLRLDLRLDQKTMNQYFYEIGAKVKPVKHVASGQMRYVAKLSLPLVFPKQRLMKARR</sequence>
<comment type="subcellular location">
    <subcellularLocation>
        <location evidence="1">Nucleus</location>
        <location evidence="1">Nucleolus</location>
    </subcellularLocation>
</comment>
<dbReference type="GO" id="GO:0003677">
    <property type="term" value="F:DNA binding"/>
    <property type="evidence" value="ECO:0007669"/>
    <property type="project" value="InterPro"/>
</dbReference>
<evidence type="ECO:0000256" key="3">
    <source>
        <dbReference type="ARBA" id="ARBA00022478"/>
    </source>
</evidence>
<comment type="similarity">
    <text evidence="2">Belongs to the eukaryotic RPA49/POLR1E RNA polymerase subunit family.</text>
</comment>
<feature type="region of interest" description="Disordered" evidence="6">
    <location>
        <begin position="1"/>
        <end position="22"/>
    </location>
</feature>
<keyword evidence="5" id="KW-0539">Nucleus</keyword>
<dbReference type="InterPro" id="IPR009668">
    <property type="entry name" value="RNA_pol-assoc_fac_A49-like"/>
</dbReference>
<dbReference type="PANTHER" id="PTHR14440">
    <property type="entry name" value="DNA-DIRECTED RNA POLYMERASE I SUBUNIT RPA49"/>
    <property type="match status" value="1"/>
</dbReference>
<dbReference type="Proteomes" id="UP000053831">
    <property type="component" value="Unassembled WGS sequence"/>
</dbReference>
<dbReference type="Pfam" id="PF06870">
    <property type="entry name" value="RNA_pol_I_A49"/>
    <property type="match status" value="1"/>
</dbReference>
<name>A0A0M9VTN9_ESCWE</name>
<evidence type="ECO:0000313" key="8">
    <source>
        <dbReference type="Proteomes" id="UP000053831"/>
    </source>
</evidence>
<evidence type="ECO:0000256" key="6">
    <source>
        <dbReference type="SAM" id="MobiDB-lite"/>
    </source>
</evidence>
<comment type="caution">
    <text evidence="7">The sequence shown here is derived from an EMBL/GenBank/DDBJ whole genome shotgun (WGS) entry which is preliminary data.</text>
</comment>
<gene>
    <name evidence="7" type="ORF">ESCO_001365</name>
</gene>
<dbReference type="GO" id="GO:0005730">
    <property type="term" value="C:nucleolus"/>
    <property type="evidence" value="ECO:0007669"/>
    <property type="project" value="UniProtKB-SubCell"/>
</dbReference>
<keyword evidence="3 7" id="KW-0240">DNA-directed RNA polymerase</keyword>
<keyword evidence="4" id="KW-0804">Transcription</keyword>
<keyword evidence="8" id="KW-1185">Reference proteome</keyword>
<accession>A0A0M9VTN9</accession>
<dbReference type="AlphaFoldDB" id="A0A0M9VTN9"/>
<dbReference type="STRING" id="150374.A0A0M9VTN9"/>
<protein>
    <submittedName>
        <fullName evidence="7">DNA-directed RNA polymerase I subunit rpa49</fullName>
    </submittedName>
</protein>
<evidence type="ECO:0000256" key="1">
    <source>
        <dbReference type="ARBA" id="ARBA00004604"/>
    </source>
</evidence>
<dbReference type="EMBL" id="LGSR01000020">
    <property type="protein sequence ID" value="KOS19013.1"/>
    <property type="molecule type" value="Genomic_DNA"/>
</dbReference>
<evidence type="ECO:0000256" key="2">
    <source>
        <dbReference type="ARBA" id="ARBA00009430"/>
    </source>
</evidence>
<dbReference type="GO" id="GO:0000428">
    <property type="term" value="C:DNA-directed RNA polymerase complex"/>
    <property type="evidence" value="ECO:0007669"/>
    <property type="project" value="UniProtKB-KW"/>
</dbReference>
<dbReference type="OrthoDB" id="532500at2759"/>
<evidence type="ECO:0000313" key="7">
    <source>
        <dbReference type="EMBL" id="KOS19013.1"/>
    </source>
</evidence>
<reference evidence="7 8" key="1">
    <citation type="submission" date="2015-07" db="EMBL/GenBank/DDBJ databases">
        <title>The genome of the fungus Escovopsis weberi, a specialized disease agent of ant agriculture.</title>
        <authorList>
            <person name="de Man T.J."/>
            <person name="Stajich J.E."/>
            <person name="Kubicek C.P."/>
            <person name="Chenthamara K."/>
            <person name="Atanasova L."/>
            <person name="Druzhinina I.S."/>
            <person name="Birnbaum S."/>
            <person name="Barribeau S.M."/>
            <person name="Teiling C."/>
            <person name="Suen G."/>
            <person name="Currie C."/>
            <person name="Gerardo N.M."/>
        </authorList>
    </citation>
    <scope>NUCLEOTIDE SEQUENCE [LARGE SCALE GENOMIC DNA]</scope>
</reference>
<evidence type="ECO:0000256" key="4">
    <source>
        <dbReference type="ARBA" id="ARBA00023163"/>
    </source>
</evidence>
<evidence type="ECO:0000256" key="5">
    <source>
        <dbReference type="ARBA" id="ARBA00023242"/>
    </source>
</evidence>
<dbReference type="GO" id="GO:0006351">
    <property type="term" value="P:DNA-templated transcription"/>
    <property type="evidence" value="ECO:0007669"/>
    <property type="project" value="InterPro"/>
</dbReference>